<feature type="compositionally biased region" description="Basic and acidic residues" evidence="13">
    <location>
        <begin position="7"/>
        <end position="19"/>
    </location>
</feature>
<protein>
    <recommendedName>
        <fullName evidence="8 10">Protein GrpE</fullName>
    </recommendedName>
    <alternativeName>
        <fullName evidence="9 10">HSP-70 cofactor</fullName>
    </alternativeName>
</protein>
<dbReference type="PANTHER" id="PTHR21237">
    <property type="entry name" value="GRPE PROTEIN"/>
    <property type="match status" value="1"/>
</dbReference>
<comment type="subunit">
    <text evidence="3 10">Homodimer.</text>
</comment>
<proteinExistence type="inferred from homology"/>
<comment type="function">
    <text evidence="7 10 11">Participates actively in the response to hyperosmotic and heat shock by preventing the aggregation of stress-denatured proteins, in association with DnaK and GrpE. It is the nucleotide exchange factor for DnaK and may function as a thermosensor. Unfolded proteins bind initially to DnaJ; upon interaction with the DnaJ-bound protein, DnaK hydrolyzes its bound ATP, resulting in the formation of a stable complex. GrpE releases ADP from DnaK; ATP binding to DnaK triggers the release of the substrate protein, thus completing the reaction cycle. Several rounds of ATP-dependent interactions between DnaJ, DnaK and GrpE are required for fully efficient folding.</text>
</comment>
<reference evidence="14" key="1">
    <citation type="submission" date="2020-08" db="EMBL/GenBank/DDBJ databases">
        <title>Genome public.</title>
        <authorList>
            <person name="Liu C."/>
            <person name="Sun Q."/>
        </authorList>
    </citation>
    <scope>NUCLEOTIDE SEQUENCE</scope>
    <source>
        <strain evidence="14">NSJ-63</strain>
    </source>
</reference>
<comment type="caution">
    <text evidence="14">The sequence shown here is derived from an EMBL/GenBank/DDBJ whole genome shotgun (WGS) entry which is preliminary data.</text>
</comment>
<evidence type="ECO:0000256" key="13">
    <source>
        <dbReference type="SAM" id="MobiDB-lite"/>
    </source>
</evidence>
<gene>
    <name evidence="10 14" type="primary">grpE</name>
    <name evidence="14" type="ORF">H8693_08440</name>
</gene>
<dbReference type="GO" id="GO:0051082">
    <property type="term" value="F:unfolded protein binding"/>
    <property type="evidence" value="ECO:0007669"/>
    <property type="project" value="TreeGrafter"/>
</dbReference>
<name>A0A926DHE2_9FIRM</name>
<dbReference type="GO" id="GO:0042803">
    <property type="term" value="F:protein homodimerization activity"/>
    <property type="evidence" value="ECO:0007669"/>
    <property type="project" value="InterPro"/>
</dbReference>
<dbReference type="InterPro" id="IPR009012">
    <property type="entry name" value="GrpE_head"/>
</dbReference>
<dbReference type="PRINTS" id="PR00773">
    <property type="entry name" value="GRPEPROTEIN"/>
</dbReference>
<evidence type="ECO:0000256" key="9">
    <source>
        <dbReference type="ARBA" id="ARBA00076414"/>
    </source>
</evidence>
<dbReference type="GO" id="GO:0005829">
    <property type="term" value="C:cytosol"/>
    <property type="evidence" value="ECO:0007669"/>
    <property type="project" value="TreeGrafter"/>
</dbReference>
<dbReference type="GO" id="GO:0000774">
    <property type="term" value="F:adenyl-nucleotide exchange factor activity"/>
    <property type="evidence" value="ECO:0007669"/>
    <property type="project" value="InterPro"/>
</dbReference>
<evidence type="ECO:0000256" key="6">
    <source>
        <dbReference type="ARBA" id="ARBA00023186"/>
    </source>
</evidence>
<dbReference type="SUPFAM" id="SSF58014">
    <property type="entry name" value="Coiled-coil domain of nucleotide exchange factor GrpE"/>
    <property type="match status" value="1"/>
</dbReference>
<evidence type="ECO:0000256" key="3">
    <source>
        <dbReference type="ARBA" id="ARBA00011738"/>
    </source>
</evidence>
<dbReference type="GO" id="GO:0006457">
    <property type="term" value="P:protein folding"/>
    <property type="evidence" value="ECO:0007669"/>
    <property type="project" value="InterPro"/>
</dbReference>
<dbReference type="AlphaFoldDB" id="A0A926DHE2"/>
<dbReference type="Gene3D" id="3.90.20.20">
    <property type="match status" value="1"/>
</dbReference>
<evidence type="ECO:0000256" key="1">
    <source>
        <dbReference type="ARBA" id="ARBA00004496"/>
    </source>
</evidence>
<keyword evidence="4 10" id="KW-0963">Cytoplasm</keyword>
<feature type="compositionally biased region" description="Low complexity" evidence="13">
    <location>
        <begin position="21"/>
        <end position="34"/>
    </location>
</feature>
<feature type="region of interest" description="Disordered" evidence="13">
    <location>
        <begin position="1"/>
        <end position="50"/>
    </location>
</feature>
<dbReference type="HAMAP" id="MF_01151">
    <property type="entry name" value="GrpE"/>
    <property type="match status" value="1"/>
</dbReference>
<evidence type="ECO:0000313" key="15">
    <source>
        <dbReference type="Proteomes" id="UP000617951"/>
    </source>
</evidence>
<organism evidence="14 15">
    <name type="scientific">Guopingia tenuis</name>
    <dbReference type="NCBI Taxonomy" id="2763656"/>
    <lineage>
        <taxon>Bacteria</taxon>
        <taxon>Bacillati</taxon>
        <taxon>Bacillota</taxon>
        <taxon>Clostridia</taxon>
        <taxon>Christensenellales</taxon>
        <taxon>Christensenellaceae</taxon>
        <taxon>Guopingia</taxon>
    </lineage>
</organism>
<dbReference type="FunFam" id="2.30.22.10:FF:000001">
    <property type="entry name" value="Protein GrpE"/>
    <property type="match status" value="1"/>
</dbReference>
<dbReference type="NCBIfam" id="NF010738">
    <property type="entry name" value="PRK14140.1"/>
    <property type="match status" value="1"/>
</dbReference>
<dbReference type="Proteomes" id="UP000617951">
    <property type="component" value="Unassembled WGS sequence"/>
</dbReference>
<evidence type="ECO:0000256" key="5">
    <source>
        <dbReference type="ARBA" id="ARBA00023016"/>
    </source>
</evidence>
<keyword evidence="5 10" id="KW-0346">Stress response</keyword>
<dbReference type="SUPFAM" id="SSF51064">
    <property type="entry name" value="Head domain of nucleotide exchange factor GrpE"/>
    <property type="match status" value="1"/>
</dbReference>
<evidence type="ECO:0000313" key="14">
    <source>
        <dbReference type="EMBL" id="MBC8538960.1"/>
    </source>
</evidence>
<evidence type="ECO:0000256" key="8">
    <source>
        <dbReference type="ARBA" id="ARBA00072274"/>
    </source>
</evidence>
<accession>A0A926DHE2</accession>
<dbReference type="CDD" id="cd00446">
    <property type="entry name" value="GrpE"/>
    <property type="match status" value="1"/>
</dbReference>
<keyword evidence="15" id="KW-1185">Reference proteome</keyword>
<evidence type="ECO:0000256" key="7">
    <source>
        <dbReference type="ARBA" id="ARBA00053401"/>
    </source>
</evidence>
<sequence>MAKKKKEAAEKAETIKEETQAEAAQDAEAEAGAGEETKEAVPQEAGKAAAERDEYLNALIRERADFENYKKRNAAAVSRAFADGQMETALLILPVLDNLERALQVEVNEESAKAIKTGVEMVEKQLREVLEKLGVEEIEALGKEFDPNLHNAVMQEEAEEGQESGIVKEVLMKGYKTKDRVLRHSMVKVTN</sequence>
<evidence type="ECO:0000256" key="11">
    <source>
        <dbReference type="RuleBase" id="RU000639"/>
    </source>
</evidence>
<evidence type="ECO:0000256" key="12">
    <source>
        <dbReference type="RuleBase" id="RU004478"/>
    </source>
</evidence>
<comment type="subcellular location">
    <subcellularLocation>
        <location evidence="1 10">Cytoplasm</location>
    </subcellularLocation>
</comment>
<dbReference type="GO" id="GO:0051087">
    <property type="term" value="F:protein-folding chaperone binding"/>
    <property type="evidence" value="ECO:0007669"/>
    <property type="project" value="InterPro"/>
</dbReference>
<dbReference type="InterPro" id="IPR013805">
    <property type="entry name" value="GrpE_CC"/>
</dbReference>
<keyword evidence="6 10" id="KW-0143">Chaperone</keyword>
<dbReference type="Pfam" id="PF01025">
    <property type="entry name" value="GrpE"/>
    <property type="match status" value="1"/>
</dbReference>
<dbReference type="EMBL" id="JACRSS010000004">
    <property type="protein sequence ID" value="MBC8538960.1"/>
    <property type="molecule type" value="Genomic_DNA"/>
</dbReference>
<dbReference type="InterPro" id="IPR000740">
    <property type="entry name" value="GrpE"/>
</dbReference>
<dbReference type="RefSeq" id="WP_249280603.1">
    <property type="nucleotide sequence ID" value="NZ_JACRSS010000004.1"/>
</dbReference>
<evidence type="ECO:0000256" key="2">
    <source>
        <dbReference type="ARBA" id="ARBA00009054"/>
    </source>
</evidence>
<evidence type="ECO:0000256" key="4">
    <source>
        <dbReference type="ARBA" id="ARBA00022490"/>
    </source>
</evidence>
<comment type="similarity">
    <text evidence="2 10 12">Belongs to the GrpE family.</text>
</comment>
<dbReference type="PROSITE" id="PS01071">
    <property type="entry name" value="GRPE"/>
    <property type="match status" value="1"/>
</dbReference>
<dbReference type="Gene3D" id="2.30.22.10">
    <property type="entry name" value="Head domain of nucleotide exchange factor GrpE"/>
    <property type="match status" value="1"/>
</dbReference>
<evidence type="ECO:0000256" key="10">
    <source>
        <dbReference type="HAMAP-Rule" id="MF_01151"/>
    </source>
</evidence>
<dbReference type="PANTHER" id="PTHR21237:SF23">
    <property type="entry name" value="GRPE PROTEIN HOMOLOG, MITOCHONDRIAL"/>
    <property type="match status" value="1"/>
</dbReference>